<dbReference type="InterPro" id="IPR000994">
    <property type="entry name" value="Pept_M24"/>
</dbReference>
<dbReference type="Pfam" id="PF01321">
    <property type="entry name" value="Creatinase_N"/>
    <property type="match status" value="1"/>
</dbReference>
<evidence type="ECO:0000259" key="1">
    <source>
        <dbReference type="Pfam" id="PF00557"/>
    </source>
</evidence>
<protein>
    <submittedName>
        <fullName evidence="3">Creatinase</fullName>
    </submittedName>
</protein>
<dbReference type="InterPro" id="IPR000587">
    <property type="entry name" value="Creatinase_N"/>
</dbReference>
<dbReference type="PANTHER" id="PTHR46112">
    <property type="entry name" value="AMINOPEPTIDASE"/>
    <property type="match status" value="1"/>
</dbReference>
<feature type="domain" description="Creatinase N-terminal" evidence="2">
    <location>
        <begin position="13"/>
        <end position="151"/>
    </location>
</feature>
<evidence type="ECO:0000313" key="4">
    <source>
        <dbReference type="Proteomes" id="UP000070516"/>
    </source>
</evidence>
<feature type="domain" description="Peptidase M24" evidence="1">
    <location>
        <begin position="161"/>
        <end position="365"/>
    </location>
</feature>
<dbReference type="Gene3D" id="3.40.350.10">
    <property type="entry name" value="Creatinase/prolidase N-terminal domain"/>
    <property type="match status" value="1"/>
</dbReference>
<dbReference type="Proteomes" id="UP000070516">
    <property type="component" value="Chromosome"/>
</dbReference>
<dbReference type="InterPro" id="IPR050659">
    <property type="entry name" value="Peptidase_M24B"/>
</dbReference>
<dbReference type="PANTHER" id="PTHR46112:SF3">
    <property type="entry name" value="AMINOPEPTIDASE YPDF"/>
    <property type="match status" value="1"/>
</dbReference>
<reference evidence="3 4" key="1">
    <citation type="submission" date="2016-02" db="EMBL/GenBank/DDBJ databases">
        <title>Complete genome sequence of Pseudomonas azotoformans S4.</title>
        <authorList>
            <person name="Fang Y."/>
            <person name="Wu L."/>
            <person name="Feng G."/>
        </authorList>
    </citation>
    <scope>NUCLEOTIDE SEQUENCE [LARGE SCALE GENOMIC DNA]</scope>
    <source>
        <strain evidence="3 4">S4</strain>
    </source>
</reference>
<proteinExistence type="predicted"/>
<accession>A0A127I186</accession>
<dbReference type="Pfam" id="PF00557">
    <property type="entry name" value="Peptidase_M24"/>
    <property type="match status" value="1"/>
</dbReference>
<evidence type="ECO:0000313" key="3">
    <source>
        <dbReference type="EMBL" id="AMN80546.1"/>
    </source>
</evidence>
<evidence type="ECO:0000259" key="2">
    <source>
        <dbReference type="Pfam" id="PF01321"/>
    </source>
</evidence>
<organism evidence="3 4">
    <name type="scientific">Pseudomonas azotoformans</name>
    <dbReference type="NCBI Taxonomy" id="47878"/>
    <lineage>
        <taxon>Bacteria</taxon>
        <taxon>Pseudomonadati</taxon>
        <taxon>Pseudomonadota</taxon>
        <taxon>Gammaproteobacteria</taxon>
        <taxon>Pseudomonadales</taxon>
        <taxon>Pseudomonadaceae</taxon>
        <taxon>Pseudomonas</taxon>
    </lineage>
</organism>
<dbReference type="SUPFAM" id="SSF53092">
    <property type="entry name" value="Creatinase/prolidase N-terminal domain"/>
    <property type="match status" value="1"/>
</dbReference>
<dbReference type="AlphaFoldDB" id="A0A127I186"/>
<gene>
    <name evidence="3" type="ORF">AYR47_20500</name>
</gene>
<dbReference type="InterPro" id="IPR029149">
    <property type="entry name" value="Creatin/AminoP/Spt16_N"/>
</dbReference>
<dbReference type="EMBL" id="CP014546">
    <property type="protein sequence ID" value="AMN80546.1"/>
    <property type="molecule type" value="Genomic_DNA"/>
</dbReference>
<dbReference type="KEGG" id="pazo:AYR47_20500"/>
<dbReference type="Gene3D" id="3.90.230.10">
    <property type="entry name" value="Creatinase/methionine aminopeptidase superfamily"/>
    <property type="match status" value="1"/>
</dbReference>
<dbReference type="SUPFAM" id="SSF55920">
    <property type="entry name" value="Creatinase/aminopeptidase"/>
    <property type="match status" value="1"/>
</dbReference>
<sequence length="383" mass="42287">MMTAFPLRTYRQRIEAVKRRMSERGLDALVINYPDNINYLTGFDSLGFLWYQALIISPKLANPIFLTRTSEEPCTYELSCLEEGIFYDIAKQDPLRIVADSLEGLGLSQGRIGLEMQASTFSALQYTTLLRHMPNAHFEDASVVVAEERLIKTAEEIEYQRSAARMADYGMRAAFEALRPGMSEVQIAGVVAKALGDAGSEYSAISPMCATGRRSTMTHAMPHRLTISPGDVVILEHAGVCNRYHAILMRTAVIGKPTARVREVSTLLTEAFNAAIDVAKPGTPVGEANRVCNEILDRIDLSRTRVHRIGYSLGLAYPPTWLEAMMVDEADDHVFQPNMSFSIEPNLSLYSEGFGLKLGDTVLCEAGGSRSLSEIPPELTIID</sequence>
<dbReference type="CDD" id="cd01066">
    <property type="entry name" value="APP_MetAP"/>
    <property type="match status" value="1"/>
</dbReference>
<dbReference type="InterPro" id="IPR036005">
    <property type="entry name" value="Creatinase/aminopeptidase-like"/>
</dbReference>
<name>A0A127I186_PSEAZ</name>
<dbReference type="RefSeq" id="WP_061436558.1">
    <property type="nucleotide sequence ID" value="NZ_CP014546.1"/>
</dbReference>